<accession>E1RG91</accession>
<dbReference type="Gene3D" id="3.30.1360.20">
    <property type="entry name" value="Transcriptional coactivator/pterin dehydratase"/>
    <property type="match status" value="1"/>
</dbReference>
<comment type="similarity">
    <text evidence="2">Belongs to the pterin-4-alpha-carbinolamine dehydratase family.</text>
</comment>
<dbReference type="RefSeq" id="WP_013330578.1">
    <property type="nucleotide sequence ID" value="NC_014507.1"/>
</dbReference>
<dbReference type="EC" id="4.2.1.96" evidence="3"/>
<evidence type="ECO:0000256" key="3">
    <source>
        <dbReference type="ARBA" id="ARBA00013252"/>
    </source>
</evidence>
<evidence type="ECO:0000313" key="6">
    <source>
        <dbReference type="Proteomes" id="UP000006565"/>
    </source>
</evidence>
<reference evidence="5 6" key="1">
    <citation type="journal article" date="2010" name="Stand. Genomic Sci.">
        <title>Complete genome sequence of Methanoplanus petrolearius type strain (SEBR 4847).</title>
        <authorList>
            <person name="Brambilla E."/>
            <person name="Djao O.D."/>
            <person name="Daligault H."/>
            <person name="Lapidus A."/>
            <person name="Lucas S."/>
            <person name="Hammon N."/>
            <person name="Nolan M."/>
            <person name="Tice H."/>
            <person name="Cheng J.F."/>
            <person name="Han C."/>
            <person name="Tapia R."/>
            <person name="Goodwin L."/>
            <person name="Pitluck S."/>
            <person name="Liolios K."/>
            <person name="Ivanova N."/>
            <person name="Mavromatis K."/>
            <person name="Mikhailova N."/>
            <person name="Pati A."/>
            <person name="Chen A."/>
            <person name="Palaniappan K."/>
            <person name="Land M."/>
            <person name="Hauser L."/>
            <person name="Chang Y.J."/>
            <person name="Jeffries C.D."/>
            <person name="Rohde M."/>
            <person name="Spring S."/>
            <person name="Sikorski J."/>
            <person name="Goker M."/>
            <person name="Woyke T."/>
            <person name="Bristow J."/>
            <person name="Eisen J.A."/>
            <person name="Markowitz V."/>
            <person name="Hugenholtz P."/>
            <person name="Kyrpides N.C."/>
            <person name="Klenk H.P."/>
        </authorList>
    </citation>
    <scope>NUCLEOTIDE SEQUENCE [LARGE SCALE GENOMIC DNA]</scope>
    <source>
        <strain evidence="6">DSM 11571 / OCM 486 / SEBR 4847</strain>
    </source>
</reference>
<dbReference type="SUPFAM" id="SSF55248">
    <property type="entry name" value="PCD-like"/>
    <property type="match status" value="1"/>
</dbReference>
<dbReference type="AlphaFoldDB" id="E1RG91"/>
<comment type="catalytic activity">
    <reaction evidence="1">
        <text>(4aS,6R)-4a-hydroxy-L-erythro-5,6,7,8-tetrahydrobiopterin = (6R)-L-erythro-6,7-dihydrobiopterin + H2O</text>
        <dbReference type="Rhea" id="RHEA:11920"/>
        <dbReference type="ChEBI" id="CHEBI:15377"/>
        <dbReference type="ChEBI" id="CHEBI:15642"/>
        <dbReference type="ChEBI" id="CHEBI:43120"/>
        <dbReference type="EC" id="4.2.1.96"/>
    </reaction>
</comment>
<dbReference type="GO" id="GO:0006729">
    <property type="term" value="P:tetrahydrobiopterin biosynthetic process"/>
    <property type="evidence" value="ECO:0007669"/>
    <property type="project" value="InterPro"/>
</dbReference>
<dbReference type="STRING" id="679926.Mpet_2662"/>
<evidence type="ECO:0000256" key="2">
    <source>
        <dbReference type="ARBA" id="ARBA00006472"/>
    </source>
</evidence>
<dbReference type="PANTHER" id="PTHR12599:SF0">
    <property type="entry name" value="PTERIN-4-ALPHA-CARBINOLAMINE DEHYDRATASE"/>
    <property type="match status" value="1"/>
</dbReference>
<dbReference type="EMBL" id="CP002117">
    <property type="protein sequence ID" value="ADN37405.1"/>
    <property type="molecule type" value="Genomic_DNA"/>
</dbReference>
<evidence type="ECO:0000256" key="1">
    <source>
        <dbReference type="ARBA" id="ARBA00001554"/>
    </source>
</evidence>
<dbReference type="Pfam" id="PF01329">
    <property type="entry name" value="Pterin_4a"/>
    <property type="match status" value="1"/>
</dbReference>
<name>E1RG91_METP4</name>
<dbReference type="GO" id="GO:0008124">
    <property type="term" value="F:4-alpha-hydroxytetrahydrobiopterin dehydratase activity"/>
    <property type="evidence" value="ECO:0007669"/>
    <property type="project" value="UniProtKB-EC"/>
</dbReference>
<evidence type="ECO:0000256" key="4">
    <source>
        <dbReference type="ARBA" id="ARBA00023239"/>
    </source>
</evidence>
<gene>
    <name evidence="5" type="ordered locus">Mpet_2662</name>
</gene>
<sequence length="113" mass="13286">MELHAMKCDPNPGRLSPLTRKEVLEYIRAVPGWEIRDGRIFRIYDLGNFQKCEEFFIEIADLSKREGHYPDVRIYQGKSVEVSFYTYPVGSLTINDFIMAAKMNFKERFKKGK</sequence>
<dbReference type="InterPro" id="IPR036428">
    <property type="entry name" value="PCD_sf"/>
</dbReference>
<dbReference type="GeneID" id="9745156"/>
<dbReference type="PANTHER" id="PTHR12599">
    <property type="entry name" value="PTERIN-4-ALPHA-CARBINOLAMINE DEHYDRATASE"/>
    <property type="match status" value="1"/>
</dbReference>
<dbReference type="eggNOG" id="arCOG02939">
    <property type="taxonomic scope" value="Archaea"/>
</dbReference>
<organism evidence="5 6">
    <name type="scientific">Methanolacinia petrolearia (strain DSM 11571 / OCM 486 / SEBR 4847)</name>
    <name type="common">Methanoplanus petrolearius</name>
    <dbReference type="NCBI Taxonomy" id="679926"/>
    <lineage>
        <taxon>Archaea</taxon>
        <taxon>Methanobacteriati</taxon>
        <taxon>Methanobacteriota</taxon>
        <taxon>Stenosarchaea group</taxon>
        <taxon>Methanomicrobia</taxon>
        <taxon>Methanomicrobiales</taxon>
        <taxon>Methanomicrobiaceae</taxon>
        <taxon>Methanolacinia</taxon>
    </lineage>
</organism>
<dbReference type="HOGENOM" id="CLU_081974_2_2_2"/>
<dbReference type="OrthoDB" id="10495at2157"/>
<proteinExistence type="inferred from homology"/>
<keyword evidence="4" id="KW-0456">Lyase</keyword>
<dbReference type="Proteomes" id="UP000006565">
    <property type="component" value="Chromosome"/>
</dbReference>
<protein>
    <recommendedName>
        <fullName evidence="3">4a-hydroxytetrahydrobiopterin dehydratase</fullName>
        <ecNumber evidence="3">4.2.1.96</ecNumber>
    </recommendedName>
</protein>
<evidence type="ECO:0000313" key="5">
    <source>
        <dbReference type="EMBL" id="ADN37405.1"/>
    </source>
</evidence>
<dbReference type="KEGG" id="mpi:Mpet_2662"/>
<keyword evidence="6" id="KW-1185">Reference proteome</keyword>
<dbReference type="InterPro" id="IPR001533">
    <property type="entry name" value="Pterin_deHydtase"/>
</dbReference>